<dbReference type="Proteomes" id="UP000601435">
    <property type="component" value="Unassembled WGS sequence"/>
</dbReference>
<organism evidence="1 2">
    <name type="scientific">Symbiodinium necroappetens</name>
    <dbReference type="NCBI Taxonomy" id="1628268"/>
    <lineage>
        <taxon>Eukaryota</taxon>
        <taxon>Sar</taxon>
        <taxon>Alveolata</taxon>
        <taxon>Dinophyceae</taxon>
        <taxon>Suessiales</taxon>
        <taxon>Symbiodiniaceae</taxon>
        <taxon>Symbiodinium</taxon>
    </lineage>
</organism>
<feature type="non-terminal residue" evidence="1">
    <location>
        <position position="1"/>
    </location>
</feature>
<keyword evidence="2" id="KW-1185">Reference proteome</keyword>
<evidence type="ECO:0000313" key="1">
    <source>
        <dbReference type="EMBL" id="CAE7936984.1"/>
    </source>
</evidence>
<reference evidence="1" key="1">
    <citation type="submission" date="2021-02" db="EMBL/GenBank/DDBJ databases">
        <authorList>
            <person name="Dougan E. K."/>
            <person name="Rhodes N."/>
            <person name="Thang M."/>
            <person name="Chan C."/>
        </authorList>
    </citation>
    <scope>NUCLEOTIDE SEQUENCE</scope>
</reference>
<dbReference type="AlphaFoldDB" id="A0A813C0C9"/>
<protein>
    <submittedName>
        <fullName evidence="1">Uncharacterized protein</fullName>
    </submittedName>
</protein>
<evidence type="ECO:0000313" key="2">
    <source>
        <dbReference type="Proteomes" id="UP000601435"/>
    </source>
</evidence>
<proteinExistence type="predicted"/>
<name>A0A813C0C9_9DINO</name>
<accession>A0A813C0C9</accession>
<dbReference type="EMBL" id="CAJNJA010084337">
    <property type="protein sequence ID" value="CAE7936984.1"/>
    <property type="molecule type" value="Genomic_DNA"/>
</dbReference>
<comment type="caution">
    <text evidence="1">The sequence shown here is derived from an EMBL/GenBank/DDBJ whole genome shotgun (WGS) entry which is preliminary data.</text>
</comment>
<sequence length="142" mass="14465">VSLPLTVDDPATITENATLTNAMIAGFAQVMGVDASQVTLEFTTQSRRLSSRQLQATLLAIFKVTLPSAEAADQTRVAIDAVSLEDTNSAITQAAADAGYAGTIQVTGKTTAIAPAGPSSSAALSSSVKNLAFIAVLAAFCF</sequence>
<gene>
    <name evidence="1" type="ORF">SNEC2469_LOCUS32830</name>
</gene>
<dbReference type="OrthoDB" id="439369at2759"/>